<comment type="caution">
    <text evidence="10">The sequence shown here is derived from an EMBL/GenBank/DDBJ whole genome shotgun (WGS) entry which is preliminary data.</text>
</comment>
<comment type="similarity">
    <text evidence="9">Belongs to the FlhD family.</text>
</comment>
<organism evidence="10 11">
    <name type="scientific">Verticiella sediminum</name>
    <dbReference type="NCBI Taxonomy" id="1247510"/>
    <lineage>
        <taxon>Bacteria</taxon>
        <taxon>Pseudomonadati</taxon>
        <taxon>Pseudomonadota</taxon>
        <taxon>Betaproteobacteria</taxon>
        <taxon>Burkholderiales</taxon>
        <taxon>Alcaligenaceae</taxon>
        <taxon>Verticiella</taxon>
    </lineage>
</organism>
<dbReference type="GO" id="GO:0003677">
    <property type="term" value="F:DNA binding"/>
    <property type="evidence" value="ECO:0007669"/>
    <property type="project" value="UniProtKB-UniRule"/>
</dbReference>
<keyword evidence="7 9" id="KW-0804">Transcription</keyword>
<dbReference type="InterPro" id="IPR036194">
    <property type="entry name" value="FlhD_sf"/>
</dbReference>
<dbReference type="Pfam" id="PF05247">
    <property type="entry name" value="FlhD"/>
    <property type="match status" value="1"/>
</dbReference>
<keyword evidence="5 9" id="KW-1015">Disulfide bond</keyword>
<gene>
    <name evidence="9 10" type="primary">flhD</name>
    <name evidence="10" type="ORF">FOZ76_09905</name>
</gene>
<keyword evidence="4 9" id="KW-0238">DNA-binding</keyword>
<proteinExistence type="inferred from homology"/>
<evidence type="ECO:0000256" key="3">
    <source>
        <dbReference type="ARBA" id="ARBA00023015"/>
    </source>
</evidence>
<keyword evidence="2 9" id="KW-1005">Bacterial flagellum biogenesis</keyword>
<dbReference type="OrthoDB" id="5298036at2"/>
<dbReference type="InterPro" id="IPR023559">
    <property type="entry name" value="Flagellar_FlhD"/>
</dbReference>
<keyword evidence="10" id="KW-0966">Cell projection</keyword>
<evidence type="ECO:0000256" key="7">
    <source>
        <dbReference type="ARBA" id="ARBA00023163"/>
    </source>
</evidence>
<evidence type="ECO:0000256" key="4">
    <source>
        <dbReference type="ARBA" id="ARBA00023125"/>
    </source>
</evidence>
<dbReference type="GO" id="GO:0044780">
    <property type="term" value="P:bacterial-type flagellum assembly"/>
    <property type="evidence" value="ECO:0007669"/>
    <property type="project" value="InterPro"/>
</dbReference>
<dbReference type="NCBIfam" id="NF002783">
    <property type="entry name" value="PRK02909.1-1"/>
    <property type="match status" value="1"/>
</dbReference>
<name>A0A556ARX9_9BURK</name>
<dbReference type="GO" id="GO:1902208">
    <property type="term" value="P:regulation of bacterial-type flagellum assembly"/>
    <property type="evidence" value="ECO:0007669"/>
    <property type="project" value="UniProtKB-UniRule"/>
</dbReference>
<dbReference type="HAMAP" id="MF_00725">
    <property type="entry name" value="FlhD"/>
    <property type="match status" value="1"/>
</dbReference>
<evidence type="ECO:0000256" key="9">
    <source>
        <dbReference type="HAMAP-Rule" id="MF_00725"/>
    </source>
</evidence>
<dbReference type="Proteomes" id="UP000318405">
    <property type="component" value="Unassembled WGS sequence"/>
</dbReference>
<reference evidence="10 11" key="1">
    <citation type="submission" date="2019-07" db="EMBL/GenBank/DDBJ databases">
        <title>Qingshengfaniella alkalisoli gen. nov., sp. nov., isolated from saline soil.</title>
        <authorList>
            <person name="Xu L."/>
            <person name="Huang X.-X."/>
            <person name="Sun J.-Q."/>
        </authorList>
    </citation>
    <scope>NUCLEOTIDE SEQUENCE [LARGE SCALE GENOMIC DNA]</scope>
    <source>
        <strain evidence="10 11">DSM 27279</strain>
    </source>
</reference>
<dbReference type="GO" id="GO:0045893">
    <property type="term" value="P:positive regulation of DNA-templated transcription"/>
    <property type="evidence" value="ECO:0007669"/>
    <property type="project" value="InterPro"/>
</dbReference>
<feature type="disulfide bond" description="Interchain" evidence="9">
    <location>
        <position position="67"/>
    </location>
</feature>
<dbReference type="Gene3D" id="1.10.4000.10">
    <property type="entry name" value="Flagellar transcriptional activator FlhD"/>
    <property type="match status" value="1"/>
</dbReference>
<comment type="function">
    <text evidence="8 9">Functions in complex with FlhC as a master transcriptional regulator that regulates transcription of several flagellar and non-flagellar operons by binding to their promoter region. Activates expression of class 2 flagellar genes, including fliA, which is a flagellum-specific sigma factor that turns on the class 3 genes. Also regulates genes whose products function in a variety of physiological pathways.</text>
</comment>
<evidence type="ECO:0000256" key="2">
    <source>
        <dbReference type="ARBA" id="ARBA00022795"/>
    </source>
</evidence>
<comment type="subunit">
    <text evidence="9">Homodimer; disulfide-linked. Forms a heterohexamer composed of two FlhC and four FlhD subunits. Each FlhC binds a FlhD dimer, forming a heterotrimer, and a hexamer assembles by dimerization of two heterotrimers.</text>
</comment>
<keyword evidence="1 9" id="KW-0963">Cytoplasm</keyword>
<dbReference type="RefSeq" id="WP_143947993.1">
    <property type="nucleotide sequence ID" value="NZ_BAABMB010000002.1"/>
</dbReference>
<sequence>MSSSSGNLLAEIREVNLSYLLLAQRMLNEDFATATFRLGFSSEVGEIMRRLTLSQTVRLASSSSLLCQFRFDEGSLLTAVSEDALGGVLQQAHTTLLLASQPVEQIG</sequence>
<evidence type="ECO:0000313" key="10">
    <source>
        <dbReference type="EMBL" id="TSH95704.1"/>
    </source>
</evidence>
<evidence type="ECO:0000256" key="6">
    <source>
        <dbReference type="ARBA" id="ARBA00023159"/>
    </source>
</evidence>
<dbReference type="GO" id="GO:0005737">
    <property type="term" value="C:cytoplasm"/>
    <property type="evidence" value="ECO:0007669"/>
    <property type="project" value="UniProtKB-SubCell"/>
</dbReference>
<dbReference type="SUPFAM" id="SSF63592">
    <property type="entry name" value="Flagellar transcriptional activator FlhD"/>
    <property type="match status" value="1"/>
</dbReference>
<dbReference type="AlphaFoldDB" id="A0A556ARX9"/>
<keyword evidence="11" id="KW-1185">Reference proteome</keyword>
<protein>
    <recommendedName>
        <fullName evidence="9">Flagellar transcriptional regulator FlhD</fullName>
    </recommendedName>
</protein>
<evidence type="ECO:0000256" key="1">
    <source>
        <dbReference type="ARBA" id="ARBA00022490"/>
    </source>
</evidence>
<evidence type="ECO:0000313" key="11">
    <source>
        <dbReference type="Proteomes" id="UP000318405"/>
    </source>
</evidence>
<accession>A0A556ARX9</accession>
<comment type="subcellular location">
    <subcellularLocation>
        <location evidence="9">Cytoplasm</location>
    </subcellularLocation>
</comment>
<evidence type="ECO:0000256" key="5">
    <source>
        <dbReference type="ARBA" id="ARBA00023157"/>
    </source>
</evidence>
<keyword evidence="3 9" id="KW-0805">Transcription regulation</keyword>
<keyword evidence="10" id="KW-0282">Flagellum</keyword>
<dbReference type="EMBL" id="VLTJ01000020">
    <property type="protein sequence ID" value="TSH95704.1"/>
    <property type="molecule type" value="Genomic_DNA"/>
</dbReference>
<keyword evidence="6 9" id="KW-0010">Activator</keyword>
<evidence type="ECO:0000256" key="8">
    <source>
        <dbReference type="ARBA" id="ARBA00025431"/>
    </source>
</evidence>
<comment type="domain">
    <text evidence="9">The C-terminal region contains a putative helix-turn-helix (HTH) motif, suggesting that this region may bind DNA.</text>
</comment>
<keyword evidence="10" id="KW-0969">Cilium</keyword>